<dbReference type="GO" id="GO:0000785">
    <property type="term" value="C:chromatin"/>
    <property type="evidence" value="ECO:0007669"/>
    <property type="project" value="TreeGrafter"/>
</dbReference>
<evidence type="ECO:0000256" key="8">
    <source>
        <dbReference type="ARBA" id="ARBA00022853"/>
    </source>
</evidence>
<dbReference type="Gene3D" id="3.30.40.10">
    <property type="entry name" value="Zinc/RING finger domain, C3HC4 (zinc finger)"/>
    <property type="match status" value="1"/>
</dbReference>
<evidence type="ECO:0000313" key="14">
    <source>
        <dbReference type="EMBL" id="MBA0870393.1"/>
    </source>
</evidence>
<dbReference type="InterPro" id="IPR003616">
    <property type="entry name" value="Post-SET_dom"/>
</dbReference>
<evidence type="ECO:0008006" key="16">
    <source>
        <dbReference type="Google" id="ProtNLM"/>
    </source>
</evidence>
<dbReference type="SMART" id="SM00293">
    <property type="entry name" value="PWWP"/>
    <property type="match status" value="1"/>
</dbReference>
<protein>
    <recommendedName>
        <fullName evidence="16">Histone-lysine N-methyltransferase ATX2</fullName>
    </recommendedName>
</protein>
<keyword evidence="15" id="KW-1185">Reference proteome</keyword>
<dbReference type="InterPro" id="IPR013083">
    <property type="entry name" value="Znf_RING/FYVE/PHD"/>
</dbReference>
<dbReference type="InterPro" id="IPR003889">
    <property type="entry name" value="FYrich_C"/>
</dbReference>
<dbReference type="OrthoDB" id="308383at2759"/>
<evidence type="ECO:0000256" key="1">
    <source>
        <dbReference type="ARBA" id="ARBA00004123"/>
    </source>
</evidence>
<dbReference type="CDD" id="cd20404">
    <property type="entry name" value="Tudor_Agenet_AtEML-like"/>
    <property type="match status" value="1"/>
</dbReference>
<evidence type="ECO:0000259" key="13">
    <source>
        <dbReference type="PROSITE" id="PS51805"/>
    </source>
</evidence>
<dbReference type="Gene3D" id="2.170.270.10">
    <property type="entry name" value="SET domain"/>
    <property type="match status" value="1"/>
</dbReference>
<gene>
    <name evidence="14" type="ORF">Goshw_011791</name>
</gene>
<dbReference type="GO" id="GO:0010228">
    <property type="term" value="P:vegetative to reproductive phase transition of meristem"/>
    <property type="evidence" value="ECO:0007669"/>
    <property type="project" value="UniProtKB-ARBA"/>
</dbReference>
<evidence type="ECO:0000256" key="5">
    <source>
        <dbReference type="ARBA" id="ARBA00022723"/>
    </source>
</evidence>
<reference evidence="14 15" key="1">
    <citation type="journal article" date="2019" name="Genome Biol. Evol.">
        <title>Insights into the evolution of the New World diploid cottons (Gossypium, subgenus Houzingenia) based on genome sequencing.</title>
        <authorList>
            <person name="Grover C.E."/>
            <person name="Arick M.A. 2nd"/>
            <person name="Thrash A."/>
            <person name="Conover J.L."/>
            <person name="Sanders W.S."/>
            <person name="Peterson D.G."/>
            <person name="Frelichowski J.E."/>
            <person name="Scheffler J.A."/>
            <person name="Scheffler B.E."/>
            <person name="Wendel J.F."/>
        </authorList>
    </citation>
    <scope>NUCLEOTIDE SEQUENCE [LARGE SCALE GENOMIC DNA]</scope>
    <source>
        <strain evidence="14">1</strain>
        <tissue evidence="14">Leaf</tissue>
    </source>
</reference>
<dbReference type="FunFam" id="2.170.270.10:FF:000040">
    <property type="entry name" value="Histone-lysine N-methyltransferase"/>
    <property type="match status" value="1"/>
</dbReference>
<name>A0A7J9MH19_GOSSC</name>
<keyword evidence="5" id="KW-0479">Metal-binding</keyword>
<evidence type="ECO:0000259" key="10">
    <source>
        <dbReference type="PROSITE" id="PS50280"/>
    </source>
</evidence>
<dbReference type="PROSITE" id="PS51542">
    <property type="entry name" value="FYRN"/>
    <property type="match status" value="1"/>
</dbReference>
<dbReference type="CDD" id="cd20142">
    <property type="entry name" value="PWWP_AtATX1-like"/>
    <property type="match status" value="1"/>
</dbReference>
<dbReference type="PROSITE" id="PS51543">
    <property type="entry name" value="FYRC"/>
    <property type="match status" value="1"/>
</dbReference>
<feature type="domain" description="PWWP" evidence="11">
    <location>
        <begin position="267"/>
        <end position="330"/>
    </location>
</feature>
<keyword evidence="7" id="KW-0862">Zinc</keyword>
<dbReference type="InterPro" id="IPR000313">
    <property type="entry name" value="PWWP_dom"/>
</dbReference>
<dbReference type="InterPro" id="IPR041956">
    <property type="entry name" value="ATX1/2_ePHD"/>
</dbReference>
<dbReference type="Pfam" id="PF05965">
    <property type="entry name" value="FYRC"/>
    <property type="match status" value="1"/>
</dbReference>
<dbReference type="AlphaFoldDB" id="A0A7J9MH19"/>
<keyword evidence="2" id="KW-0489">Methyltransferase</keyword>
<dbReference type="PROSITE" id="PS50868">
    <property type="entry name" value="POST_SET"/>
    <property type="match status" value="1"/>
</dbReference>
<dbReference type="InterPro" id="IPR003888">
    <property type="entry name" value="FYrich_N"/>
</dbReference>
<evidence type="ECO:0000313" key="15">
    <source>
        <dbReference type="Proteomes" id="UP000593576"/>
    </source>
</evidence>
<dbReference type="PANTHER" id="PTHR13793:SF140">
    <property type="entry name" value="HISTONE-LYSINE N-METHYLTRANSFERASE ATX2"/>
    <property type="match status" value="1"/>
</dbReference>
<dbReference type="Pfam" id="PF00856">
    <property type="entry name" value="SET"/>
    <property type="match status" value="1"/>
</dbReference>
<dbReference type="PROSITE" id="PS51805">
    <property type="entry name" value="EPHD"/>
    <property type="match status" value="1"/>
</dbReference>
<evidence type="ECO:0000259" key="11">
    <source>
        <dbReference type="PROSITE" id="PS50812"/>
    </source>
</evidence>
<accession>A0A7J9MH19</accession>
<dbReference type="SUPFAM" id="SSF82199">
    <property type="entry name" value="SET domain"/>
    <property type="match status" value="1"/>
</dbReference>
<dbReference type="CDD" id="cd10518">
    <property type="entry name" value="SET_SETD1-like"/>
    <property type="match status" value="1"/>
</dbReference>
<dbReference type="InterPro" id="IPR001965">
    <property type="entry name" value="Znf_PHD"/>
</dbReference>
<feature type="domain" description="Post-SET" evidence="12">
    <location>
        <begin position="1111"/>
        <end position="1127"/>
    </location>
</feature>
<evidence type="ECO:0000259" key="12">
    <source>
        <dbReference type="PROSITE" id="PS50868"/>
    </source>
</evidence>
<dbReference type="PANTHER" id="PTHR13793">
    <property type="entry name" value="PHD FINGER PROTEINS"/>
    <property type="match status" value="1"/>
</dbReference>
<dbReference type="Pfam" id="PF00855">
    <property type="entry name" value="PWWP"/>
    <property type="match status" value="1"/>
</dbReference>
<dbReference type="PROSITE" id="PS50280">
    <property type="entry name" value="SET"/>
    <property type="match status" value="1"/>
</dbReference>
<dbReference type="PROSITE" id="PS50812">
    <property type="entry name" value="PWWP"/>
    <property type="match status" value="1"/>
</dbReference>
<evidence type="ECO:0000256" key="4">
    <source>
        <dbReference type="ARBA" id="ARBA00022691"/>
    </source>
</evidence>
<dbReference type="Gene3D" id="2.30.30.140">
    <property type="match status" value="2"/>
</dbReference>
<keyword evidence="3" id="KW-0808">Transferase</keyword>
<sequence>MAFPEKGDEEDADTPIRYVSLDRVYSSASLCVSATNSSNVMSKKVKARKLIVDNDHPLKTHNPPVVHVYSRRLKRPRQCVSFYDSLLEGESQKTAVKSEIDESLRKKRRIGSNELANLGVDSSVLCQSDRPRLRDCRNNCSVNNNVNSNSVKKRKHNSTLNSQRGFTASATAKKWVRSVFWPLDADWYLGRVVGYNLETNRHHVEYVDGDEEDLILSNERLKFHVSHEEMERLNLSFSVDSTKDDDHDYDEMVALAASRDDCQELEPGDIIWAKLTGHAMWPAIVVDESLLGDRKGLSKISGGRSVPVQFFGTHDFARIKLKQVVSFLKGLLSSFHRKCKKPRFSRGLEEARLFLCEQKLPRRMLQLQNGIVVDGGEASSEDEGGKDSIDDHLKKDQGIQITLGGHGGSSYVIGGLQIINLGKVVKDSEYFQDDGIIWPEGYTAVRKFTSVKDPSVCTLYRMEVLRDPQSKNHPLFRVTSDEEKLSDFVCDASLGFFVCANKLVFHILLELSKVISCHCMPSVFGLGYTCFPRPSTCERHWEILELLLLTSSGFDSTSISKSLVFVRVGGVLFCMMREYAFCSGIESNLPTHWGLWSRILERDEFEGPDPSACWNMIYERIRKRQNDSSDCKAGKGRLFEPGADMFGFSNPEVTKLIQGLSKSRLSSKFSAFKLASGRFRDLPAGYRPVRVDWKDLDKCSVCHMDEVHARCYGELEPLDGILWLCNLCRPGAPESPPSCCLCPVIGGAMKPTTDGRWAHLACAIWIPETCLSDVKRMEPIDGLNRISKDRWKLLCSICGVSYGACIQCSNPTCRVAYHPLCARAAGLCVELEDEDRLFLLSVDEDDEDQCIRLLSFCKKHRQPSNDRVASDERFGRIARRCSDYTPPLNPSGCARTEPYSHFGRRGRKEPEALAAASLKRLFVENQPYLVGGCCQHGMSGSTVPNNRVSGIKFSFSLNKLKAPQLDAPNNILSVAEKYDYMKQTFRKRLAFGKSGIHGFGIFAKHPHRAGDMVIEYTGELVRPSIADRREHFIYNSLVGAGTYLFRIDNERVIDATRAGSIAHLINHSCEPNCYSRVISVHGNEHIIIFAKRDIKRWEELTYDYRFFSIDERLACYCGFPRCRGVVNDTEAEEQVSKILVSRGELIQWTGE</sequence>
<dbReference type="GO" id="GO:0048188">
    <property type="term" value="C:Set1C/COMPASS complex"/>
    <property type="evidence" value="ECO:0007669"/>
    <property type="project" value="UniProtKB-ARBA"/>
</dbReference>
<comment type="caution">
    <text evidence="14">The sequence shown here is derived from an EMBL/GenBank/DDBJ whole genome shotgun (WGS) entry which is preliminary data.</text>
</comment>
<evidence type="ECO:0000256" key="3">
    <source>
        <dbReference type="ARBA" id="ARBA00022679"/>
    </source>
</evidence>
<dbReference type="SMART" id="SM00542">
    <property type="entry name" value="FYRC"/>
    <property type="match status" value="1"/>
</dbReference>
<dbReference type="Pfam" id="PF05964">
    <property type="entry name" value="FYRN"/>
    <property type="match status" value="1"/>
</dbReference>
<keyword evidence="6" id="KW-0863">Zinc-finger</keyword>
<feature type="domain" description="PHD-type" evidence="13">
    <location>
        <begin position="736"/>
        <end position="861"/>
    </location>
</feature>
<evidence type="ECO:0000256" key="2">
    <source>
        <dbReference type="ARBA" id="ARBA00022603"/>
    </source>
</evidence>
<dbReference type="SUPFAM" id="SSF63748">
    <property type="entry name" value="Tudor/PWWP/MBT"/>
    <property type="match status" value="1"/>
</dbReference>
<dbReference type="CDD" id="cd15662">
    <property type="entry name" value="ePHD_ATX1_2_like"/>
    <property type="match status" value="1"/>
</dbReference>
<organism evidence="14 15">
    <name type="scientific">Gossypium schwendimanii</name>
    <name type="common">Cotton</name>
    <dbReference type="NCBI Taxonomy" id="34291"/>
    <lineage>
        <taxon>Eukaryota</taxon>
        <taxon>Viridiplantae</taxon>
        <taxon>Streptophyta</taxon>
        <taxon>Embryophyta</taxon>
        <taxon>Tracheophyta</taxon>
        <taxon>Spermatophyta</taxon>
        <taxon>Magnoliopsida</taxon>
        <taxon>eudicotyledons</taxon>
        <taxon>Gunneridae</taxon>
        <taxon>Pentapetalae</taxon>
        <taxon>rosids</taxon>
        <taxon>malvids</taxon>
        <taxon>Malvales</taxon>
        <taxon>Malvaceae</taxon>
        <taxon>Malvoideae</taxon>
        <taxon>Gossypium</taxon>
    </lineage>
</organism>
<keyword evidence="9" id="KW-0539">Nucleus</keyword>
<dbReference type="InterPro" id="IPR046341">
    <property type="entry name" value="SET_dom_sf"/>
</dbReference>
<dbReference type="InterPro" id="IPR050701">
    <property type="entry name" value="Histone_Mod_Regulator"/>
</dbReference>
<proteinExistence type="predicted"/>
<evidence type="ECO:0000256" key="7">
    <source>
        <dbReference type="ARBA" id="ARBA00022833"/>
    </source>
</evidence>
<dbReference type="InterPro" id="IPR034732">
    <property type="entry name" value="EPHD"/>
</dbReference>
<dbReference type="GO" id="GO:0042800">
    <property type="term" value="F:histone H3K4 methyltransferase activity"/>
    <property type="evidence" value="ECO:0007669"/>
    <property type="project" value="UniProtKB-ARBA"/>
</dbReference>
<keyword evidence="4" id="KW-0949">S-adenosyl-L-methionine</keyword>
<dbReference type="EMBL" id="JABFAF010000011">
    <property type="protein sequence ID" value="MBA0870393.1"/>
    <property type="molecule type" value="Genomic_DNA"/>
</dbReference>
<dbReference type="FunFam" id="3.30.40.10:FF:000293">
    <property type="entry name" value="Histone-lysine N-methyltransferase"/>
    <property type="match status" value="1"/>
</dbReference>
<feature type="domain" description="SET" evidence="10">
    <location>
        <begin position="987"/>
        <end position="1105"/>
    </location>
</feature>
<evidence type="ECO:0000256" key="9">
    <source>
        <dbReference type="ARBA" id="ARBA00023242"/>
    </source>
</evidence>
<dbReference type="GO" id="GO:0008270">
    <property type="term" value="F:zinc ion binding"/>
    <property type="evidence" value="ECO:0007669"/>
    <property type="project" value="UniProtKB-KW"/>
</dbReference>
<dbReference type="SMART" id="SM00317">
    <property type="entry name" value="SET"/>
    <property type="match status" value="1"/>
</dbReference>
<dbReference type="Proteomes" id="UP000593576">
    <property type="component" value="Unassembled WGS sequence"/>
</dbReference>
<dbReference type="SMART" id="SM00249">
    <property type="entry name" value="PHD"/>
    <property type="match status" value="1"/>
</dbReference>
<dbReference type="SMART" id="SM00541">
    <property type="entry name" value="FYRN"/>
    <property type="match status" value="1"/>
</dbReference>
<dbReference type="Pfam" id="PF13832">
    <property type="entry name" value="zf-HC5HC2H_2"/>
    <property type="match status" value="1"/>
</dbReference>
<dbReference type="GO" id="GO:0006357">
    <property type="term" value="P:regulation of transcription by RNA polymerase II"/>
    <property type="evidence" value="ECO:0007669"/>
    <property type="project" value="TreeGrafter"/>
</dbReference>
<dbReference type="InterPro" id="IPR001214">
    <property type="entry name" value="SET_dom"/>
</dbReference>
<dbReference type="Gene3D" id="3.30.160.360">
    <property type="match status" value="2"/>
</dbReference>
<dbReference type="GO" id="GO:0040029">
    <property type="term" value="P:epigenetic regulation of gene expression"/>
    <property type="evidence" value="ECO:0007669"/>
    <property type="project" value="UniProtKB-ARBA"/>
</dbReference>
<comment type="subcellular location">
    <subcellularLocation>
        <location evidence="1">Nucleus</location>
    </subcellularLocation>
</comment>
<evidence type="ECO:0000256" key="6">
    <source>
        <dbReference type="ARBA" id="ARBA00022771"/>
    </source>
</evidence>
<dbReference type="GO" id="GO:0032259">
    <property type="term" value="P:methylation"/>
    <property type="evidence" value="ECO:0007669"/>
    <property type="project" value="UniProtKB-KW"/>
</dbReference>
<keyword evidence="8" id="KW-0156">Chromatin regulator</keyword>